<sequence>MRKPILLLLSLLFTLSLLAQTRPPNLPHYDKKIVHFGFLLGYNQFSALLKVKDPLPEPDKVVGMNIDSQHGFQVGVIGDLKIFEYLRLRLTPTISFGERKFNYNVIDDKGIYKTESTNIEAIYLETPLEFKIQSRRWRDFRPYVIAGGKHAYDLASLKKKKIAEEDLLLRVENTDWMYTLGAGFDFYLQYFKFGIELKSSFSFNNMHIPEPQKPFSNIIDKYKTRIFYITLTFE</sequence>
<name>A0A644ULZ8_9ZZZZ</name>
<feature type="domain" description="Outer membrane protein beta-barrel" evidence="1">
    <location>
        <begin position="19"/>
        <end position="206"/>
    </location>
</feature>
<evidence type="ECO:0000313" key="2">
    <source>
        <dbReference type="EMBL" id="MPL79743.1"/>
    </source>
</evidence>
<organism evidence="2">
    <name type="scientific">bioreactor metagenome</name>
    <dbReference type="NCBI Taxonomy" id="1076179"/>
    <lineage>
        <taxon>unclassified sequences</taxon>
        <taxon>metagenomes</taxon>
        <taxon>ecological metagenomes</taxon>
    </lineage>
</organism>
<evidence type="ECO:0000259" key="1">
    <source>
        <dbReference type="Pfam" id="PF13568"/>
    </source>
</evidence>
<dbReference type="InterPro" id="IPR025665">
    <property type="entry name" value="Beta-barrel_OMP_2"/>
</dbReference>
<proteinExistence type="predicted"/>
<dbReference type="AlphaFoldDB" id="A0A644ULZ8"/>
<dbReference type="EMBL" id="VSSQ01000130">
    <property type="protein sequence ID" value="MPL79743.1"/>
    <property type="molecule type" value="Genomic_DNA"/>
</dbReference>
<comment type="caution">
    <text evidence="2">The sequence shown here is derived from an EMBL/GenBank/DDBJ whole genome shotgun (WGS) entry which is preliminary data.</text>
</comment>
<gene>
    <name evidence="2" type="ORF">SDC9_25627</name>
</gene>
<protein>
    <recommendedName>
        <fullName evidence="1">Outer membrane protein beta-barrel domain-containing protein</fullName>
    </recommendedName>
</protein>
<reference evidence="2" key="1">
    <citation type="submission" date="2019-08" db="EMBL/GenBank/DDBJ databases">
        <authorList>
            <person name="Kucharzyk K."/>
            <person name="Murdoch R.W."/>
            <person name="Higgins S."/>
            <person name="Loffler F."/>
        </authorList>
    </citation>
    <scope>NUCLEOTIDE SEQUENCE</scope>
</reference>
<accession>A0A644ULZ8</accession>
<dbReference type="Pfam" id="PF13568">
    <property type="entry name" value="OMP_b-brl_2"/>
    <property type="match status" value="1"/>
</dbReference>